<evidence type="ECO:0000313" key="2">
    <source>
        <dbReference type="EMBL" id="SMC74093.1"/>
    </source>
</evidence>
<reference evidence="3" key="1">
    <citation type="submission" date="2017-04" db="EMBL/GenBank/DDBJ databases">
        <authorList>
            <person name="Varghese N."/>
            <person name="Submissions S."/>
        </authorList>
    </citation>
    <scope>NUCLEOTIDE SEQUENCE [LARGE SCALE GENOMIC DNA]</scope>
    <source>
        <strain evidence="3">DSM 12126</strain>
    </source>
</reference>
<proteinExistence type="predicted"/>
<accession>A0A1W2BMQ1</accession>
<dbReference type="Proteomes" id="UP000192756">
    <property type="component" value="Unassembled WGS sequence"/>
</dbReference>
<dbReference type="InterPro" id="IPR054297">
    <property type="entry name" value="DUF7033"/>
</dbReference>
<evidence type="ECO:0000259" key="1">
    <source>
        <dbReference type="Pfam" id="PF23019"/>
    </source>
</evidence>
<protein>
    <recommendedName>
        <fullName evidence="1">DUF7033 domain-containing protein</fullName>
    </recommendedName>
</protein>
<name>A0A1W2BMQ1_9SPHI</name>
<sequence length="339" mass="38706">MKLLIYVPLLTPRIKYIFNFIFHDILKTEVGFSVSIEEFVQSTLPKFCYAPQPIGGELFFKSAQLLLEHKITAQQIRTTRFGDHKVPFAVEKSTLPFDVFAASFYFLSRYEEYLPPAQDNNLYAPLQSLQYHAGLLKLPVIDGWALLLKNILLKHFPELSFGSREFSFNPVYALPAKTKALSPIARMAGYFRSMIRRVTTNDQEKLACVHQLIVQMQQEGSIKTAQVFISPANSAAHFDAQLLLPKSYIRLIKNNTGNDYSMYYSNQPGFRAGTCSPFLWYDLQLEQTTRLIIHPVAATDLALLNNKTTEALLLQLNELLDSVKLVNGHFYFLSLYNDI</sequence>
<dbReference type="RefSeq" id="WP_084238933.1">
    <property type="nucleotide sequence ID" value="NZ_FWXT01000001.1"/>
</dbReference>
<dbReference type="OrthoDB" id="5573484at2"/>
<dbReference type="EMBL" id="FWXT01000001">
    <property type="protein sequence ID" value="SMC74093.1"/>
    <property type="molecule type" value="Genomic_DNA"/>
</dbReference>
<dbReference type="STRING" id="151894.SAMN04488524_2482"/>
<keyword evidence="3" id="KW-1185">Reference proteome</keyword>
<dbReference type="AlphaFoldDB" id="A0A1W2BMQ1"/>
<dbReference type="Pfam" id="PF23019">
    <property type="entry name" value="DUF7033"/>
    <property type="match status" value="1"/>
</dbReference>
<gene>
    <name evidence="2" type="ORF">SAMN04488524_2482</name>
</gene>
<feature type="domain" description="DUF7033" evidence="1">
    <location>
        <begin position="95"/>
        <end position="174"/>
    </location>
</feature>
<evidence type="ECO:0000313" key="3">
    <source>
        <dbReference type="Proteomes" id="UP000192756"/>
    </source>
</evidence>
<organism evidence="2 3">
    <name type="scientific">Pedobacter africanus</name>
    <dbReference type="NCBI Taxonomy" id="151894"/>
    <lineage>
        <taxon>Bacteria</taxon>
        <taxon>Pseudomonadati</taxon>
        <taxon>Bacteroidota</taxon>
        <taxon>Sphingobacteriia</taxon>
        <taxon>Sphingobacteriales</taxon>
        <taxon>Sphingobacteriaceae</taxon>
        <taxon>Pedobacter</taxon>
    </lineage>
</organism>